<keyword evidence="1" id="KW-0472">Membrane</keyword>
<sequence>MLEAVSEAYLLVIFSLASLQAPCFEIWHRYVEGDLGMPTWVHRAAGLGEVCIVLLRTCGALTVFNCGSPPISSDGAARCASLALCLACILMGGALYTWPVIVGVPLGLVPGVLVLLASTWATLSLASAFLSPQEAAQWLTAAIICLVVGTASAGCLHVLGVAASPKKRHKD</sequence>
<name>A0A7S1FEJ1_NOCSC</name>
<feature type="transmembrane region" description="Helical" evidence="1">
    <location>
        <begin position="104"/>
        <end position="126"/>
    </location>
</feature>
<accession>A0A7S1FEJ1</accession>
<evidence type="ECO:0000313" key="2">
    <source>
        <dbReference type="EMBL" id="CAD8860819.1"/>
    </source>
</evidence>
<evidence type="ECO:0008006" key="3">
    <source>
        <dbReference type="Google" id="ProtNLM"/>
    </source>
</evidence>
<feature type="transmembrane region" description="Helical" evidence="1">
    <location>
        <begin position="138"/>
        <end position="163"/>
    </location>
</feature>
<gene>
    <name evidence="2" type="ORF">NSCI0253_LOCUS35174</name>
</gene>
<dbReference type="AlphaFoldDB" id="A0A7S1FEJ1"/>
<reference evidence="2" key="1">
    <citation type="submission" date="2021-01" db="EMBL/GenBank/DDBJ databases">
        <authorList>
            <person name="Corre E."/>
            <person name="Pelletier E."/>
            <person name="Niang G."/>
            <person name="Scheremetjew M."/>
            <person name="Finn R."/>
            <person name="Kale V."/>
            <person name="Holt S."/>
            <person name="Cochrane G."/>
            <person name="Meng A."/>
            <person name="Brown T."/>
            <person name="Cohen L."/>
        </authorList>
    </citation>
    <scope>NUCLEOTIDE SEQUENCE</scope>
</reference>
<feature type="transmembrane region" description="Helical" evidence="1">
    <location>
        <begin position="79"/>
        <end position="98"/>
    </location>
</feature>
<keyword evidence="1" id="KW-1133">Transmembrane helix</keyword>
<evidence type="ECO:0000256" key="1">
    <source>
        <dbReference type="SAM" id="Phobius"/>
    </source>
</evidence>
<organism evidence="2">
    <name type="scientific">Noctiluca scintillans</name>
    <name type="common">Sea sparkle</name>
    <name type="synonym">Red tide dinoflagellate</name>
    <dbReference type="NCBI Taxonomy" id="2966"/>
    <lineage>
        <taxon>Eukaryota</taxon>
        <taxon>Sar</taxon>
        <taxon>Alveolata</taxon>
        <taxon>Dinophyceae</taxon>
        <taxon>Noctilucales</taxon>
        <taxon>Noctilucaceae</taxon>
        <taxon>Noctiluca</taxon>
    </lineage>
</organism>
<keyword evidence="1" id="KW-0812">Transmembrane</keyword>
<protein>
    <recommendedName>
        <fullName evidence="3">Transmembrane protein</fullName>
    </recommendedName>
</protein>
<proteinExistence type="predicted"/>
<dbReference type="EMBL" id="HBFQ01049346">
    <property type="protein sequence ID" value="CAD8860819.1"/>
    <property type="molecule type" value="Transcribed_RNA"/>
</dbReference>